<evidence type="ECO:0000313" key="5">
    <source>
        <dbReference type="Proteomes" id="UP000190814"/>
    </source>
</evidence>
<dbReference type="EMBL" id="FUXZ01000005">
    <property type="protein sequence ID" value="SKA64307.1"/>
    <property type="molecule type" value="Genomic_DNA"/>
</dbReference>
<dbReference type="Proteomes" id="UP000190814">
    <property type="component" value="Unassembled WGS sequence"/>
</dbReference>
<dbReference type="PANTHER" id="PTHR33392:SF6">
    <property type="entry name" value="POLYISOPRENYL-TEICHOIC ACID--PEPTIDOGLYCAN TEICHOIC ACID TRANSFERASE TAGU"/>
    <property type="match status" value="1"/>
</dbReference>
<comment type="similarity">
    <text evidence="1">Belongs to the LytR/CpsA/Psr (LCP) family.</text>
</comment>
<gene>
    <name evidence="4" type="ORF">SAMN02745111_00945</name>
</gene>
<proteinExistence type="inferred from homology"/>
<evidence type="ECO:0000256" key="2">
    <source>
        <dbReference type="SAM" id="MobiDB-lite"/>
    </source>
</evidence>
<protein>
    <submittedName>
        <fullName evidence="4">Transcriptional attenuator, LytR family</fullName>
    </submittedName>
</protein>
<dbReference type="AlphaFoldDB" id="A0A1T4VH72"/>
<name>A0A1T4VH72_9FIRM</name>
<evidence type="ECO:0000256" key="1">
    <source>
        <dbReference type="ARBA" id="ARBA00006068"/>
    </source>
</evidence>
<feature type="domain" description="Cell envelope-related transcriptional attenuator" evidence="3">
    <location>
        <begin position="103"/>
        <end position="261"/>
    </location>
</feature>
<keyword evidence="5" id="KW-1185">Reference proteome</keyword>
<evidence type="ECO:0000313" key="4">
    <source>
        <dbReference type="EMBL" id="SKA64307.1"/>
    </source>
</evidence>
<dbReference type="InterPro" id="IPR050922">
    <property type="entry name" value="LytR/CpsA/Psr_CW_biosynth"/>
</dbReference>
<evidence type="ECO:0000259" key="3">
    <source>
        <dbReference type="Pfam" id="PF03816"/>
    </source>
</evidence>
<dbReference type="PANTHER" id="PTHR33392">
    <property type="entry name" value="POLYISOPRENYL-TEICHOIC ACID--PEPTIDOGLYCAN TEICHOIC ACID TRANSFERASE TAGU"/>
    <property type="match status" value="1"/>
</dbReference>
<organism evidence="4 5">
    <name type="scientific">Eubacterium uniforme</name>
    <dbReference type="NCBI Taxonomy" id="39495"/>
    <lineage>
        <taxon>Bacteria</taxon>
        <taxon>Bacillati</taxon>
        <taxon>Bacillota</taxon>
        <taxon>Clostridia</taxon>
        <taxon>Eubacteriales</taxon>
        <taxon>Eubacteriaceae</taxon>
        <taxon>Eubacterium</taxon>
    </lineage>
</organism>
<dbReference type="InterPro" id="IPR004474">
    <property type="entry name" value="LytR_CpsA_psr"/>
</dbReference>
<dbReference type="STRING" id="39495.SAMN02745111_00945"/>
<sequence length="349" mass="39001">MNKKNIKVVCGIILAVLVVGAFAGIIYFFEKESDKANAKSISKQTEQTTEDTNKDNPGGLTNYVEIGDTLYKYTDDVESYLVIGTDNSGNENVKDESYRGTMADFLLLLVINKTKNEYGYIQFNRDTICDVKEVDSTGEGEGMEELQLCTAHWYGKDKEQSCENTVNSVSLLLGELDINGYYSVSMKDISSINHLVDGVEVKIEDDLTKEDAALKEGSVVKLTDEQAEKYIRARMGVGDGDNISRMRRQRTYMSAYFDKAKAMFNDNPKFINEAYKDMTDKAVTDINGNEASKIANMLSKMTSKGIFTFDGESKLGKKLGDGLEHAEFYVDKSSIIEVLKTLYCLEIDN</sequence>
<reference evidence="4 5" key="1">
    <citation type="submission" date="2017-02" db="EMBL/GenBank/DDBJ databases">
        <authorList>
            <person name="Peterson S.W."/>
        </authorList>
    </citation>
    <scope>NUCLEOTIDE SEQUENCE [LARGE SCALE GENOMIC DNA]</scope>
    <source>
        <strain evidence="4 5">ATCC 35992</strain>
    </source>
</reference>
<dbReference type="Pfam" id="PF03816">
    <property type="entry name" value="LytR_cpsA_psr"/>
    <property type="match status" value="1"/>
</dbReference>
<feature type="region of interest" description="Disordered" evidence="2">
    <location>
        <begin position="40"/>
        <end position="60"/>
    </location>
</feature>
<dbReference type="Gene3D" id="3.40.630.190">
    <property type="entry name" value="LCP protein"/>
    <property type="match status" value="1"/>
</dbReference>
<accession>A0A1T4VH72</accession>